<sequence>MVRRNPRNGTANGPSIKLTWWAAKNTWQKVIGKIGQFEGEEGHVPLDLVAATPKKWYFGPDRGAAEIAAHRLVQLWREIQALGLRNGIQLYIQLLAMSIRAQLQYRVSFVLSASGQFLTTGVEFLGIWALFARFDQLQAGRCRRSRCSTAR</sequence>
<feature type="transmembrane region" description="Helical" evidence="1">
    <location>
        <begin position="107"/>
        <end position="131"/>
    </location>
</feature>
<dbReference type="EMBL" id="JBGUBD010000008">
    <property type="protein sequence ID" value="MFA9479419.1"/>
    <property type="molecule type" value="Genomic_DNA"/>
</dbReference>
<reference evidence="2 3" key="1">
    <citation type="submission" date="2024-08" db="EMBL/GenBank/DDBJ databases">
        <title>Whole-genome sequencing of halo(alkali)philic microorganisms from hypersaline lakes.</title>
        <authorList>
            <person name="Sorokin D.Y."/>
            <person name="Merkel A.Y."/>
            <person name="Messina E."/>
            <person name="Yakimov M."/>
        </authorList>
    </citation>
    <scope>NUCLEOTIDE SEQUENCE [LARGE SCALE GENOMIC DNA]</scope>
    <source>
        <strain evidence="2 3">AB-hyl4</strain>
    </source>
</reference>
<name>A0ABV4U755_9BACT</name>
<keyword evidence="1" id="KW-1133">Transmembrane helix</keyword>
<keyword evidence="1" id="KW-0812">Transmembrane</keyword>
<gene>
    <name evidence="2" type="ORF">ACERK3_14110</name>
</gene>
<dbReference type="Proteomes" id="UP001575105">
    <property type="component" value="Unassembled WGS sequence"/>
</dbReference>
<evidence type="ECO:0000313" key="3">
    <source>
        <dbReference type="Proteomes" id="UP001575105"/>
    </source>
</evidence>
<protein>
    <submittedName>
        <fullName evidence="2">Uncharacterized protein</fullName>
    </submittedName>
</protein>
<dbReference type="RefSeq" id="WP_425346338.1">
    <property type="nucleotide sequence ID" value="NZ_JBGUBD010000008.1"/>
</dbReference>
<comment type="caution">
    <text evidence="2">The sequence shown here is derived from an EMBL/GenBank/DDBJ whole genome shotgun (WGS) entry which is preliminary data.</text>
</comment>
<evidence type="ECO:0000313" key="2">
    <source>
        <dbReference type="EMBL" id="MFA9479419.1"/>
    </source>
</evidence>
<keyword evidence="3" id="KW-1185">Reference proteome</keyword>
<evidence type="ECO:0000256" key="1">
    <source>
        <dbReference type="SAM" id="Phobius"/>
    </source>
</evidence>
<accession>A0ABV4U755</accession>
<proteinExistence type="predicted"/>
<keyword evidence="1" id="KW-0472">Membrane</keyword>
<organism evidence="2 3">
    <name type="scientific">Natronomicrosphaera hydrolytica</name>
    <dbReference type="NCBI Taxonomy" id="3242702"/>
    <lineage>
        <taxon>Bacteria</taxon>
        <taxon>Pseudomonadati</taxon>
        <taxon>Planctomycetota</taxon>
        <taxon>Phycisphaerae</taxon>
        <taxon>Phycisphaerales</taxon>
        <taxon>Phycisphaeraceae</taxon>
        <taxon>Natronomicrosphaera</taxon>
    </lineage>
</organism>